<dbReference type="Pfam" id="PF00205">
    <property type="entry name" value="TPP_enzyme_M"/>
    <property type="match status" value="1"/>
</dbReference>
<dbReference type="PANTHER" id="PTHR43452">
    <property type="entry name" value="PYRUVATE DECARBOXYLASE"/>
    <property type="match status" value="1"/>
</dbReference>
<dbReference type="GO" id="GO:0000287">
    <property type="term" value="F:magnesium ion binding"/>
    <property type="evidence" value="ECO:0007669"/>
    <property type="project" value="InterPro"/>
</dbReference>
<evidence type="ECO:0000259" key="13">
    <source>
        <dbReference type="Pfam" id="PF02776"/>
    </source>
</evidence>
<keyword evidence="6 9" id="KW-0786">Thiamine pyrophosphate</keyword>
<feature type="binding site" evidence="8">
    <location>
        <position position="456"/>
    </location>
    <ligand>
        <name>Mg(2+)</name>
        <dbReference type="ChEBI" id="CHEBI:18420"/>
    </ligand>
</feature>
<proteinExistence type="inferred from homology"/>
<evidence type="ECO:0000256" key="9">
    <source>
        <dbReference type="RuleBase" id="RU362132"/>
    </source>
</evidence>
<dbReference type="Gene3D" id="3.40.50.970">
    <property type="match status" value="2"/>
</dbReference>
<sequence>MPQNSISIGKYLLYRLKEVGIETIFGVPGDYNMVNLTTRLNVLNCRVFVATNSLHMDDKDLLWGHDANELNAAYAADGYARVQGVGALVTTFGVGELSAVNGIAGSYSEMIPVIHIVGMPNTKSQASGAVLHHTLGNGDFQVFRKIFSEITVANTILKEDTAMQEIDRVIRHSIINVRPGYIGLPIDLVDVEISVPSWPVKPIDLKLPENPEKTHKAALKDIISKIEQAENPIILVDACALRRNMKKHVHELIKVSQFPTYVTPMGKGAVDEADKCFRGAYAGNVSYDEIKKEVLESDLILEIGALQSDFNTGGFTYHVDADKVIAFHSFNTSVFHATYEKVAMNQLLPDLIKNFPNKKGKQLGPRPEGPKADQSSQVIDHTYFWANIPRFFDPRPIIVAETGTSSFGAINMKAPKDSIFVTQILWGSIGFSVGAAVGAAVAGRKQDRRVYLFVGDGSFQLTAQEVSVMLRLGLTPVIILLNNDGYTIEKLIHGDGRDYNEVPMWEYSKTLQYFGSELKRNLKSGIQSKVGLQLKVETRKQLEEAMEKTKSQPDKIHFLEVCMPQMDAPRELLMQVKQ</sequence>
<keyword evidence="4" id="KW-0210">Decarboxylase</keyword>
<comment type="similarity">
    <text evidence="2 9">Belongs to the TPP enzyme family.</text>
</comment>
<feature type="domain" description="Thiamine pyrophosphate enzyme N-terminal TPP-binding" evidence="13">
    <location>
        <begin position="8"/>
        <end position="132"/>
    </location>
</feature>
<dbReference type="GO" id="GO:0005634">
    <property type="term" value="C:nucleus"/>
    <property type="evidence" value="ECO:0007669"/>
    <property type="project" value="TreeGrafter"/>
</dbReference>
<dbReference type="PIRSF" id="PIRSF036565">
    <property type="entry name" value="Pyruvt_ip_decrb"/>
    <property type="match status" value="1"/>
</dbReference>
<evidence type="ECO:0000259" key="11">
    <source>
        <dbReference type="Pfam" id="PF00205"/>
    </source>
</evidence>
<comment type="cofactor">
    <cofactor evidence="1">
        <name>thiamine diphosphate</name>
        <dbReference type="ChEBI" id="CHEBI:58937"/>
    </cofactor>
</comment>
<dbReference type="FunFam" id="3.40.50.970:FF:000019">
    <property type="entry name" value="Pyruvate decarboxylase isozyme"/>
    <property type="match status" value="1"/>
</dbReference>
<comment type="cofactor">
    <cofactor evidence="8">
        <name>Mg(2+)</name>
        <dbReference type="ChEBI" id="CHEBI:18420"/>
    </cofactor>
    <text evidence="8">Binds 1 Mg(2+) per subunit.</text>
</comment>
<dbReference type="GO" id="GO:0004737">
    <property type="term" value="F:pyruvate decarboxylase activity"/>
    <property type="evidence" value="ECO:0007669"/>
    <property type="project" value="TreeGrafter"/>
</dbReference>
<keyword evidence="3 8" id="KW-0479">Metal-binding</keyword>
<dbReference type="InterPro" id="IPR012001">
    <property type="entry name" value="Thiamin_PyroP_enz_TPP-bd_dom"/>
</dbReference>
<name>A0A8H7UBK7_MORIS</name>
<dbReference type="InterPro" id="IPR047214">
    <property type="entry name" value="TPP_PDC_IPDC"/>
</dbReference>
<dbReference type="SUPFAM" id="SSF52467">
    <property type="entry name" value="DHS-like NAD/FAD-binding domain"/>
    <property type="match status" value="1"/>
</dbReference>
<dbReference type="InterPro" id="IPR047213">
    <property type="entry name" value="TPP_PYR_PDC_IPDC-like"/>
</dbReference>
<evidence type="ECO:0000256" key="7">
    <source>
        <dbReference type="ARBA" id="ARBA00023239"/>
    </source>
</evidence>
<dbReference type="EMBL" id="JAEPQZ010000009">
    <property type="protein sequence ID" value="KAG2176900.1"/>
    <property type="molecule type" value="Genomic_DNA"/>
</dbReference>
<dbReference type="AlphaFoldDB" id="A0A8H7UBK7"/>
<keyword evidence="10" id="KW-1133">Transmembrane helix</keyword>
<evidence type="ECO:0000256" key="8">
    <source>
        <dbReference type="PIRSR" id="PIRSR036565-2"/>
    </source>
</evidence>
<dbReference type="InterPro" id="IPR012110">
    <property type="entry name" value="PDC/IPDC-like"/>
</dbReference>
<evidence type="ECO:0000256" key="6">
    <source>
        <dbReference type="ARBA" id="ARBA00023052"/>
    </source>
</evidence>
<dbReference type="Pfam" id="PF02775">
    <property type="entry name" value="TPP_enzyme_C"/>
    <property type="match status" value="1"/>
</dbReference>
<evidence type="ECO:0000256" key="3">
    <source>
        <dbReference type="ARBA" id="ARBA00022723"/>
    </source>
</evidence>
<dbReference type="InterPro" id="IPR029035">
    <property type="entry name" value="DHS-like_NAD/FAD-binding_dom"/>
</dbReference>
<evidence type="ECO:0000256" key="10">
    <source>
        <dbReference type="SAM" id="Phobius"/>
    </source>
</evidence>
<feature type="domain" description="Thiamine pyrophosphate enzyme central" evidence="11">
    <location>
        <begin position="220"/>
        <end position="331"/>
    </location>
</feature>
<dbReference type="CDD" id="cd02005">
    <property type="entry name" value="TPP_PDC_IPDC"/>
    <property type="match status" value="1"/>
</dbReference>
<keyword evidence="10" id="KW-0812">Transmembrane</keyword>
<evidence type="ECO:0000313" key="15">
    <source>
        <dbReference type="Proteomes" id="UP000654370"/>
    </source>
</evidence>
<dbReference type="PANTHER" id="PTHR43452:SF30">
    <property type="entry name" value="PYRUVATE DECARBOXYLASE ISOZYME 1-RELATED"/>
    <property type="match status" value="1"/>
</dbReference>
<gene>
    <name evidence="14" type="ORF">INT43_007554</name>
</gene>
<dbReference type="GO" id="GO:0030976">
    <property type="term" value="F:thiamine pyrophosphate binding"/>
    <property type="evidence" value="ECO:0007669"/>
    <property type="project" value="InterPro"/>
</dbReference>
<accession>A0A8H7UBK7</accession>
<evidence type="ECO:0000313" key="14">
    <source>
        <dbReference type="EMBL" id="KAG2176900.1"/>
    </source>
</evidence>
<keyword evidence="5 8" id="KW-0460">Magnesium</keyword>
<dbReference type="InterPro" id="IPR012000">
    <property type="entry name" value="Thiamin_PyroP_enz_cen_dom"/>
</dbReference>
<dbReference type="Proteomes" id="UP000654370">
    <property type="component" value="Unassembled WGS sequence"/>
</dbReference>
<dbReference type="InterPro" id="IPR011766">
    <property type="entry name" value="TPP_enzyme_TPP-bd"/>
</dbReference>
<dbReference type="GO" id="GO:0005829">
    <property type="term" value="C:cytosol"/>
    <property type="evidence" value="ECO:0007669"/>
    <property type="project" value="TreeGrafter"/>
</dbReference>
<evidence type="ECO:0000259" key="12">
    <source>
        <dbReference type="Pfam" id="PF02775"/>
    </source>
</evidence>
<dbReference type="InterPro" id="IPR029061">
    <property type="entry name" value="THDP-binding"/>
</dbReference>
<evidence type="ECO:0008006" key="16">
    <source>
        <dbReference type="Google" id="ProtNLM"/>
    </source>
</evidence>
<evidence type="ECO:0000256" key="4">
    <source>
        <dbReference type="ARBA" id="ARBA00022793"/>
    </source>
</evidence>
<feature type="binding site" evidence="8">
    <location>
        <position position="485"/>
    </location>
    <ligand>
        <name>Mg(2+)</name>
        <dbReference type="ChEBI" id="CHEBI:18420"/>
    </ligand>
</feature>
<dbReference type="GO" id="GO:0000949">
    <property type="term" value="P:aromatic amino acid family catabolic process to alcohol via Ehrlich pathway"/>
    <property type="evidence" value="ECO:0007669"/>
    <property type="project" value="TreeGrafter"/>
</dbReference>
<evidence type="ECO:0000256" key="5">
    <source>
        <dbReference type="ARBA" id="ARBA00022842"/>
    </source>
</evidence>
<keyword evidence="10" id="KW-0472">Membrane</keyword>
<keyword evidence="7" id="KW-0456">Lyase</keyword>
<reference evidence="14" key="1">
    <citation type="submission" date="2020-12" db="EMBL/GenBank/DDBJ databases">
        <title>Metabolic potential, ecology and presence of endohyphal bacteria is reflected in genomic diversity of Mucoromycotina.</title>
        <authorList>
            <person name="Muszewska A."/>
            <person name="Okrasinska A."/>
            <person name="Steczkiewicz K."/>
            <person name="Drgas O."/>
            <person name="Orlowska M."/>
            <person name="Perlinska-Lenart U."/>
            <person name="Aleksandrzak-Piekarczyk T."/>
            <person name="Szatraj K."/>
            <person name="Zielenkiewicz U."/>
            <person name="Pilsyk S."/>
            <person name="Malc E."/>
            <person name="Mieczkowski P."/>
            <person name="Kruszewska J.S."/>
            <person name="Biernat P."/>
            <person name="Pawlowska J."/>
        </authorList>
    </citation>
    <scope>NUCLEOTIDE SEQUENCE</scope>
    <source>
        <strain evidence="14">WA0000067209</strain>
    </source>
</reference>
<feature type="transmembrane region" description="Helical" evidence="10">
    <location>
        <begin position="424"/>
        <end position="443"/>
    </location>
</feature>
<dbReference type="OrthoDB" id="3970464at2759"/>
<comment type="caution">
    <text evidence="14">The sequence shown here is derived from an EMBL/GenBank/DDBJ whole genome shotgun (WGS) entry which is preliminary data.</text>
</comment>
<evidence type="ECO:0000256" key="1">
    <source>
        <dbReference type="ARBA" id="ARBA00001964"/>
    </source>
</evidence>
<feature type="domain" description="Thiamine pyrophosphate enzyme TPP-binding" evidence="12">
    <location>
        <begin position="411"/>
        <end position="552"/>
    </location>
</feature>
<organism evidence="14 15">
    <name type="scientific">Mortierella isabellina</name>
    <name type="common">Filamentous fungus</name>
    <name type="synonym">Umbelopsis isabellina</name>
    <dbReference type="NCBI Taxonomy" id="91625"/>
    <lineage>
        <taxon>Eukaryota</taxon>
        <taxon>Fungi</taxon>
        <taxon>Fungi incertae sedis</taxon>
        <taxon>Mucoromycota</taxon>
        <taxon>Mucoromycotina</taxon>
        <taxon>Umbelopsidomycetes</taxon>
        <taxon>Umbelopsidales</taxon>
        <taxon>Umbelopsidaceae</taxon>
        <taxon>Umbelopsis</taxon>
    </lineage>
</organism>
<evidence type="ECO:0000256" key="2">
    <source>
        <dbReference type="ARBA" id="ARBA00007812"/>
    </source>
</evidence>
<dbReference type="CDD" id="cd07038">
    <property type="entry name" value="TPP_PYR_PDC_IPDC_like"/>
    <property type="match status" value="1"/>
</dbReference>
<dbReference type="SUPFAM" id="SSF52518">
    <property type="entry name" value="Thiamin diphosphate-binding fold (THDP-binding)"/>
    <property type="match status" value="2"/>
</dbReference>
<dbReference type="FunFam" id="3.40.50.970:FF:000024">
    <property type="entry name" value="Pyruvate decarboxylase isozyme"/>
    <property type="match status" value="1"/>
</dbReference>
<dbReference type="Gene3D" id="3.40.50.1220">
    <property type="entry name" value="TPP-binding domain"/>
    <property type="match status" value="1"/>
</dbReference>
<dbReference type="Pfam" id="PF02776">
    <property type="entry name" value="TPP_enzyme_N"/>
    <property type="match status" value="1"/>
</dbReference>
<protein>
    <recommendedName>
        <fullName evidence="16">Pyruvate decarboxylase</fullName>
    </recommendedName>
</protein>
<feature type="binding site" evidence="8">
    <location>
        <position position="483"/>
    </location>
    <ligand>
        <name>Mg(2+)</name>
        <dbReference type="ChEBI" id="CHEBI:18420"/>
    </ligand>
</feature>
<keyword evidence="15" id="KW-1185">Reference proteome</keyword>